<feature type="domain" description="Major facilitator superfamily (MFS) profile" evidence="7">
    <location>
        <begin position="208"/>
        <end position="409"/>
    </location>
</feature>
<comment type="subcellular location">
    <subcellularLocation>
        <location evidence="1">Cell membrane</location>
        <topology evidence="1">Multi-pass membrane protein</topology>
    </subcellularLocation>
</comment>
<feature type="transmembrane region" description="Helical" evidence="6">
    <location>
        <begin position="173"/>
        <end position="194"/>
    </location>
</feature>
<evidence type="ECO:0000313" key="8">
    <source>
        <dbReference type="EMBL" id="MBC9783698.1"/>
    </source>
</evidence>
<evidence type="ECO:0000256" key="2">
    <source>
        <dbReference type="ARBA" id="ARBA00022448"/>
    </source>
</evidence>
<keyword evidence="2" id="KW-0813">Transport</keyword>
<evidence type="ECO:0000256" key="5">
    <source>
        <dbReference type="ARBA" id="ARBA00023136"/>
    </source>
</evidence>
<dbReference type="PANTHER" id="PTHR23526:SF1">
    <property type="entry name" value="MAJOR FACILITATOR SUPERFAMILY MFS_1"/>
    <property type="match status" value="1"/>
</dbReference>
<evidence type="ECO:0000256" key="1">
    <source>
        <dbReference type="ARBA" id="ARBA00004651"/>
    </source>
</evidence>
<dbReference type="SUPFAM" id="SSF103473">
    <property type="entry name" value="MFS general substrate transporter"/>
    <property type="match status" value="1"/>
</dbReference>
<name>A0ABR7T130_HELCL</name>
<feature type="transmembrane region" description="Helical" evidence="6">
    <location>
        <begin position="226"/>
        <end position="248"/>
    </location>
</feature>
<evidence type="ECO:0000313" key="9">
    <source>
        <dbReference type="Proteomes" id="UP000617402"/>
    </source>
</evidence>
<dbReference type="InterPro" id="IPR052528">
    <property type="entry name" value="Sugar_transport-like"/>
</dbReference>
<comment type="caution">
    <text evidence="8">The sequence shown here is derived from an EMBL/GenBank/DDBJ whole genome shotgun (WGS) entry which is preliminary data.</text>
</comment>
<feature type="transmembrane region" description="Helical" evidence="6">
    <location>
        <begin position="85"/>
        <end position="118"/>
    </location>
</feature>
<dbReference type="Pfam" id="PF07690">
    <property type="entry name" value="MFS_1"/>
    <property type="match status" value="1"/>
</dbReference>
<keyword evidence="4 6" id="KW-1133">Transmembrane helix</keyword>
<feature type="transmembrane region" description="Helical" evidence="6">
    <location>
        <begin position="12"/>
        <end position="34"/>
    </location>
</feature>
<protein>
    <submittedName>
        <fullName evidence="8">MFS transporter</fullName>
    </submittedName>
</protein>
<evidence type="ECO:0000256" key="4">
    <source>
        <dbReference type="ARBA" id="ARBA00022989"/>
    </source>
</evidence>
<dbReference type="InterPro" id="IPR011701">
    <property type="entry name" value="MFS"/>
</dbReference>
<evidence type="ECO:0000256" key="6">
    <source>
        <dbReference type="SAM" id="Phobius"/>
    </source>
</evidence>
<keyword evidence="5 6" id="KW-0472">Membrane</keyword>
<feature type="transmembrane region" description="Helical" evidence="6">
    <location>
        <begin position="293"/>
        <end position="314"/>
    </location>
</feature>
<proteinExistence type="predicted"/>
<evidence type="ECO:0000259" key="7">
    <source>
        <dbReference type="PROSITE" id="PS50850"/>
    </source>
</evidence>
<dbReference type="PANTHER" id="PTHR23526">
    <property type="entry name" value="INTEGRAL MEMBRANE TRANSPORT PROTEIN-RELATED"/>
    <property type="match status" value="1"/>
</dbReference>
<evidence type="ECO:0000256" key="3">
    <source>
        <dbReference type="ARBA" id="ARBA00022692"/>
    </source>
</evidence>
<organism evidence="8 9">
    <name type="scientific">Heliobacterium chlorum</name>
    <dbReference type="NCBI Taxonomy" id="2698"/>
    <lineage>
        <taxon>Bacteria</taxon>
        <taxon>Bacillati</taxon>
        <taxon>Bacillota</taxon>
        <taxon>Clostridia</taxon>
        <taxon>Eubacteriales</taxon>
        <taxon>Heliobacteriaceae</taxon>
        <taxon>Heliobacterium</taxon>
    </lineage>
</organism>
<sequence length="409" mass="45167">MIRTGLVLFWDALAYIIATAFFDINTVIPSFIYSASHSEMWVGSAYAIKQIGFVLPQLFMMTVVHHLSNPVRFIWKVMLFDRPQWLFFLLTLAANAGGELTLFSFFFCFVLFSVGEGIIQVPWMDLFSRSVETGRRGRLFGWIHVAGNTGALAAGYIISKAIPDADHGLPTDYLPVFSVGYLLLLPSLLFFHLARDPSPVRLSSLPPAGLTAVGTWFRHCLDNSSFLYLTLCQYALSLSLLASPYYLIAQLEKPHVDLSMGDMIFYSIAGSAAGALLFGYLGDKQGNRSAMIIASALALFCPLLFVLCDILTSHEWLQPLLVTAFTLQGVASSGSLSLFNYLLEIPSDRERPGFVAINSLLQLPVSLLPLAGTLLRDHLGDTPIRLVVSLAAFFGLILALYLQDSRPYR</sequence>
<gene>
    <name evidence="8" type="ORF">H1S01_04125</name>
</gene>
<reference evidence="8 9" key="1">
    <citation type="submission" date="2020-07" db="EMBL/GenBank/DDBJ databases">
        <title>Draft whole-genome sequence of Heliobacterium chlorum DSM 3682, type strain.</title>
        <authorList>
            <person name="Kyndt J.A."/>
            <person name="Meyer T.E."/>
            <person name="Imhoff J.F."/>
        </authorList>
    </citation>
    <scope>NUCLEOTIDE SEQUENCE [LARGE SCALE GENOMIC DNA]</scope>
    <source>
        <strain evidence="8 9">DSM 3682</strain>
    </source>
</reference>
<dbReference type="Proteomes" id="UP000617402">
    <property type="component" value="Unassembled WGS sequence"/>
</dbReference>
<dbReference type="InterPro" id="IPR036259">
    <property type="entry name" value="MFS_trans_sf"/>
</dbReference>
<feature type="transmembrane region" description="Helical" evidence="6">
    <location>
        <begin position="263"/>
        <end position="281"/>
    </location>
</feature>
<feature type="transmembrane region" description="Helical" evidence="6">
    <location>
        <begin position="354"/>
        <end position="372"/>
    </location>
</feature>
<dbReference type="RefSeq" id="WP_188038835.1">
    <property type="nucleotide sequence ID" value="NZ_JACVHF010000002.1"/>
</dbReference>
<dbReference type="Gene3D" id="1.20.1250.20">
    <property type="entry name" value="MFS general substrate transporter like domains"/>
    <property type="match status" value="2"/>
</dbReference>
<dbReference type="InterPro" id="IPR020846">
    <property type="entry name" value="MFS_dom"/>
</dbReference>
<dbReference type="PROSITE" id="PS50850">
    <property type="entry name" value="MFS"/>
    <property type="match status" value="1"/>
</dbReference>
<feature type="transmembrane region" description="Helical" evidence="6">
    <location>
        <begin position="384"/>
        <end position="402"/>
    </location>
</feature>
<feature type="transmembrane region" description="Helical" evidence="6">
    <location>
        <begin position="139"/>
        <end position="158"/>
    </location>
</feature>
<accession>A0ABR7T130</accession>
<feature type="transmembrane region" description="Helical" evidence="6">
    <location>
        <begin position="320"/>
        <end position="342"/>
    </location>
</feature>
<keyword evidence="9" id="KW-1185">Reference proteome</keyword>
<dbReference type="EMBL" id="JACVHF010000002">
    <property type="protein sequence ID" value="MBC9783698.1"/>
    <property type="molecule type" value="Genomic_DNA"/>
</dbReference>
<keyword evidence="3 6" id="KW-0812">Transmembrane</keyword>